<dbReference type="AlphaFoldDB" id="A0A9W9XK94"/>
<evidence type="ECO:0000313" key="2">
    <source>
        <dbReference type="EMBL" id="KAJ5494522.1"/>
    </source>
</evidence>
<dbReference type="EMBL" id="JAPWDS010000006">
    <property type="protein sequence ID" value="KAJ5494522.1"/>
    <property type="molecule type" value="Genomic_DNA"/>
</dbReference>
<feature type="compositionally biased region" description="Basic and acidic residues" evidence="1">
    <location>
        <begin position="239"/>
        <end position="249"/>
    </location>
</feature>
<gene>
    <name evidence="2" type="ORF">N7463_010609</name>
</gene>
<accession>A0A9W9XK94</accession>
<dbReference type="Proteomes" id="UP001149954">
    <property type="component" value="Unassembled WGS sequence"/>
</dbReference>
<feature type="compositionally biased region" description="Acidic residues" evidence="1">
    <location>
        <begin position="195"/>
        <end position="216"/>
    </location>
</feature>
<protein>
    <submittedName>
        <fullName evidence="2">Uncharacterized protein</fullName>
    </submittedName>
</protein>
<feature type="compositionally biased region" description="Polar residues" evidence="1">
    <location>
        <begin position="1"/>
        <end position="10"/>
    </location>
</feature>
<proteinExistence type="predicted"/>
<feature type="compositionally biased region" description="Basic residues" evidence="1">
    <location>
        <begin position="308"/>
        <end position="321"/>
    </location>
</feature>
<dbReference type="OrthoDB" id="4359575at2759"/>
<keyword evidence="3" id="KW-1185">Reference proteome</keyword>
<reference evidence="2" key="2">
    <citation type="journal article" date="2023" name="IMA Fungus">
        <title>Comparative genomic study of the Penicillium genus elucidates a diverse pangenome and 15 lateral gene transfer events.</title>
        <authorList>
            <person name="Petersen C."/>
            <person name="Sorensen T."/>
            <person name="Nielsen M.R."/>
            <person name="Sondergaard T.E."/>
            <person name="Sorensen J.L."/>
            <person name="Fitzpatrick D.A."/>
            <person name="Frisvad J.C."/>
            <person name="Nielsen K.L."/>
        </authorList>
    </citation>
    <scope>NUCLEOTIDE SEQUENCE</scope>
    <source>
        <strain evidence="2">IBT 29495</strain>
    </source>
</reference>
<feature type="region of interest" description="Disordered" evidence="1">
    <location>
        <begin position="1"/>
        <end position="24"/>
    </location>
</feature>
<name>A0A9W9XK94_9EURO</name>
<organism evidence="2 3">
    <name type="scientific">Penicillium fimorum</name>
    <dbReference type="NCBI Taxonomy" id="1882269"/>
    <lineage>
        <taxon>Eukaryota</taxon>
        <taxon>Fungi</taxon>
        <taxon>Dikarya</taxon>
        <taxon>Ascomycota</taxon>
        <taxon>Pezizomycotina</taxon>
        <taxon>Eurotiomycetes</taxon>
        <taxon>Eurotiomycetidae</taxon>
        <taxon>Eurotiales</taxon>
        <taxon>Aspergillaceae</taxon>
        <taxon>Penicillium</taxon>
    </lineage>
</organism>
<evidence type="ECO:0000256" key="1">
    <source>
        <dbReference type="SAM" id="MobiDB-lite"/>
    </source>
</evidence>
<sequence>MGVSSSTLSGRQIRMRAQRADPSDTPVSAQIALPIICTHQLWKQHQTTEGLLKDDFGEYTIRTEKFNDANDWYCRHHYVRDGGVYGYHYAHLNGLYYSKNPDGSSESVNPISKEASYTLPGSKVPIDYSDEVDWERLNEIPDPCVARASVTHKLLGEFLQKLKNQEGKKIVTIDQAKKRATWKRRLKGKESPDMVTEDEAEETDYETEETLDEEDTIQQMLSEQRTREKENETEENEEERCVNHPHEDIDLVDEPMVAVETDGTSSQKRKANEMDDSEEETASTSAAKKGNMNKRRKSTLSEREKKHAANRRKRERRRKANQAKQEMEKRTS</sequence>
<reference evidence="2" key="1">
    <citation type="submission" date="2022-12" db="EMBL/GenBank/DDBJ databases">
        <authorList>
            <person name="Petersen C."/>
        </authorList>
    </citation>
    <scope>NUCLEOTIDE SEQUENCE</scope>
    <source>
        <strain evidence="2">IBT 29495</strain>
    </source>
</reference>
<feature type="region of interest" description="Disordered" evidence="1">
    <location>
        <begin position="184"/>
        <end position="332"/>
    </location>
</feature>
<comment type="caution">
    <text evidence="2">The sequence shown here is derived from an EMBL/GenBank/DDBJ whole genome shotgun (WGS) entry which is preliminary data.</text>
</comment>
<evidence type="ECO:0000313" key="3">
    <source>
        <dbReference type="Proteomes" id="UP001149954"/>
    </source>
</evidence>